<keyword evidence="2" id="KW-1185">Reference proteome</keyword>
<dbReference type="EMBL" id="JANBUJ010001841">
    <property type="protein sequence ID" value="KAJ2765965.1"/>
    <property type="molecule type" value="Genomic_DNA"/>
</dbReference>
<gene>
    <name evidence="1" type="primary">HMGB1_2</name>
    <name evidence="1" type="ORF">IWQ57_004565</name>
</gene>
<evidence type="ECO:0000313" key="2">
    <source>
        <dbReference type="Proteomes" id="UP001140234"/>
    </source>
</evidence>
<sequence>MLRILGSLSKLAASRAAIPARAFSASAGCYVAAAKKTAPARKASTAGRAKSAPKPKPRKAAAKAKPKKAAAKAKPKKAKKAPAPKKAKAKKGPTKAELLEALIKAPPKAPSSYALFVKSVAVTVPAGQPSSIAERSRQYAEKWRKLTDAEKASFQDKARAARAEYEAAARAWWQSADPKLVALENRRRKRQRGPKALLLKNPFAPKRPASGYIMFATEQTELNKHTVPSGIGGMASLMSAVAARWNAMSVSDKEPFARKAAADKIRYQQELKEYYGRAVAAA</sequence>
<name>A0ACC1JRM9_9FUNG</name>
<organism evidence="1 2">
    <name type="scientific">Coemansia nantahalensis</name>
    <dbReference type="NCBI Taxonomy" id="2789366"/>
    <lineage>
        <taxon>Eukaryota</taxon>
        <taxon>Fungi</taxon>
        <taxon>Fungi incertae sedis</taxon>
        <taxon>Zoopagomycota</taxon>
        <taxon>Kickxellomycotina</taxon>
        <taxon>Kickxellomycetes</taxon>
        <taxon>Kickxellales</taxon>
        <taxon>Kickxellaceae</taxon>
        <taxon>Coemansia</taxon>
    </lineage>
</organism>
<reference evidence="1" key="1">
    <citation type="submission" date="2022-07" db="EMBL/GenBank/DDBJ databases">
        <title>Phylogenomic reconstructions and comparative analyses of Kickxellomycotina fungi.</title>
        <authorList>
            <person name="Reynolds N.K."/>
            <person name="Stajich J.E."/>
            <person name="Barry K."/>
            <person name="Grigoriev I.V."/>
            <person name="Crous P."/>
            <person name="Smith M.E."/>
        </authorList>
    </citation>
    <scope>NUCLEOTIDE SEQUENCE</scope>
    <source>
        <strain evidence="1">CBS 109366</strain>
    </source>
</reference>
<protein>
    <submittedName>
        <fullName evidence="1">High mobility group box 1</fullName>
    </submittedName>
</protein>
<comment type="caution">
    <text evidence="1">The sequence shown here is derived from an EMBL/GenBank/DDBJ whole genome shotgun (WGS) entry which is preliminary data.</text>
</comment>
<evidence type="ECO:0000313" key="1">
    <source>
        <dbReference type="EMBL" id="KAJ2765965.1"/>
    </source>
</evidence>
<dbReference type="Proteomes" id="UP001140234">
    <property type="component" value="Unassembled WGS sequence"/>
</dbReference>
<accession>A0ACC1JRM9</accession>
<proteinExistence type="predicted"/>